<proteinExistence type="predicted"/>
<evidence type="ECO:0000313" key="2">
    <source>
        <dbReference type="EMBL" id="KAG2954644.1"/>
    </source>
</evidence>
<dbReference type="EMBL" id="RCMK01000011">
    <property type="protein sequence ID" value="KAG2954644.1"/>
    <property type="molecule type" value="Genomic_DNA"/>
</dbReference>
<protein>
    <submittedName>
        <fullName evidence="2">Uncharacterized protein</fullName>
    </submittedName>
</protein>
<name>A0A8T1EJ42_9STRA</name>
<dbReference type="Proteomes" id="UP000736787">
    <property type="component" value="Unassembled WGS sequence"/>
</dbReference>
<organism evidence="2 3">
    <name type="scientific">Phytophthora cactorum</name>
    <dbReference type="NCBI Taxonomy" id="29920"/>
    <lineage>
        <taxon>Eukaryota</taxon>
        <taxon>Sar</taxon>
        <taxon>Stramenopiles</taxon>
        <taxon>Oomycota</taxon>
        <taxon>Peronosporomycetes</taxon>
        <taxon>Peronosporales</taxon>
        <taxon>Peronosporaceae</taxon>
        <taxon>Phytophthora</taxon>
    </lineage>
</organism>
<dbReference type="VEuPathDB" id="FungiDB:PC110_g1020"/>
<feature type="region of interest" description="Disordered" evidence="1">
    <location>
        <begin position="189"/>
        <end position="208"/>
    </location>
</feature>
<reference evidence="2" key="1">
    <citation type="submission" date="2018-10" db="EMBL/GenBank/DDBJ databases">
        <title>Effector identification in a new, highly contiguous assembly of the strawberry crown rot pathogen Phytophthora cactorum.</title>
        <authorList>
            <person name="Armitage A.D."/>
            <person name="Nellist C.F."/>
            <person name="Bates H."/>
            <person name="Vickerstaff R.J."/>
            <person name="Harrison R.J."/>
        </authorList>
    </citation>
    <scope>NUCLEOTIDE SEQUENCE</scope>
    <source>
        <strain evidence="2">4040</strain>
    </source>
</reference>
<evidence type="ECO:0000256" key="1">
    <source>
        <dbReference type="SAM" id="MobiDB-lite"/>
    </source>
</evidence>
<dbReference type="AlphaFoldDB" id="A0A8T1EJ42"/>
<sequence length="288" mass="31336">MGSTWSSSSFLSSSSPSTSLLEIKDVLALCEDGDLLLAREKLADSALRVGVEFVVARDIQRMQRGQFPAQRVTSLPPWTSCELLLRHEGALHVVSIGANGFAIRRLRHDVRSEALSATLRELAVQIASIAPISWQTLLFPTTKMSPRSPRQQSVDHEAVVEALKEIPPVIQRLFKRMLELFYQGLKLDDNTSKPSSSNSPQTHEDTNVGTELPVALDALGVAEVAARLSAAFVAAAYELVHLLDPITTTKSDPLVPAAFWSNSNDNERLVFTPPTALGSEMALNNTPG</sequence>
<feature type="compositionally biased region" description="Polar residues" evidence="1">
    <location>
        <begin position="192"/>
        <end position="201"/>
    </location>
</feature>
<comment type="caution">
    <text evidence="2">The sequence shown here is derived from an EMBL/GenBank/DDBJ whole genome shotgun (WGS) entry which is preliminary data.</text>
</comment>
<accession>A0A8T1EJ42</accession>
<evidence type="ECO:0000313" key="3">
    <source>
        <dbReference type="Proteomes" id="UP000736787"/>
    </source>
</evidence>
<gene>
    <name evidence="2" type="ORF">PC117_g1047</name>
</gene>